<evidence type="ECO:0008006" key="3">
    <source>
        <dbReference type="Google" id="ProtNLM"/>
    </source>
</evidence>
<name>A0A7S2PNE0_9STRA</name>
<gene>
    <name evidence="2" type="ORF">SMAR0320_LOCUS12538</name>
</gene>
<feature type="region of interest" description="Disordered" evidence="1">
    <location>
        <begin position="28"/>
        <end position="67"/>
    </location>
</feature>
<dbReference type="AlphaFoldDB" id="A0A7S2PNE0"/>
<dbReference type="PANTHER" id="PTHR14614:SF98">
    <property type="entry name" value="S-ADENOSYL-L-METHIONINE-DEPENDENT METHYLTRANSFERASES SUPERFAMILY PROTEIN"/>
    <property type="match status" value="1"/>
</dbReference>
<feature type="region of interest" description="Disordered" evidence="1">
    <location>
        <begin position="201"/>
        <end position="245"/>
    </location>
</feature>
<dbReference type="InterPro" id="IPR019410">
    <property type="entry name" value="Methyltransf_16"/>
</dbReference>
<reference evidence="2" key="1">
    <citation type="submission" date="2021-01" db="EMBL/GenBank/DDBJ databases">
        <authorList>
            <person name="Corre E."/>
            <person name="Pelletier E."/>
            <person name="Niang G."/>
            <person name="Scheremetjew M."/>
            <person name="Finn R."/>
            <person name="Kale V."/>
            <person name="Holt S."/>
            <person name="Cochrane G."/>
            <person name="Meng A."/>
            <person name="Brown T."/>
            <person name="Cohen L."/>
        </authorList>
    </citation>
    <scope>NUCLEOTIDE SEQUENCE</scope>
    <source>
        <strain evidence="2">SM1012Den-03</strain>
    </source>
</reference>
<feature type="compositionally biased region" description="Polar residues" evidence="1">
    <location>
        <begin position="52"/>
        <end position="64"/>
    </location>
</feature>
<dbReference type="InterPro" id="IPR029063">
    <property type="entry name" value="SAM-dependent_MTases_sf"/>
</dbReference>
<proteinExistence type="predicted"/>
<feature type="compositionally biased region" description="Basic residues" evidence="1">
    <location>
        <begin position="204"/>
        <end position="245"/>
    </location>
</feature>
<protein>
    <recommendedName>
        <fullName evidence="3">Calmodulin-lysine N-methyltransferase</fullName>
    </recommendedName>
</protein>
<dbReference type="EMBL" id="HBGZ01017479">
    <property type="protein sequence ID" value="CAD9607414.1"/>
    <property type="molecule type" value="Transcribed_RNA"/>
</dbReference>
<dbReference type="PANTHER" id="PTHR14614">
    <property type="entry name" value="HEPATOCELLULAR CARCINOMA-ASSOCIATED ANTIGEN"/>
    <property type="match status" value="1"/>
</dbReference>
<evidence type="ECO:0000313" key="2">
    <source>
        <dbReference type="EMBL" id="CAD9607414.1"/>
    </source>
</evidence>
<feature type="compositionally biased region" description="Polar residues" evidence="1">
    <location>
        <begin position="28"/>
        <end position="41"/>
    </location>
</feature>
<evidence type="ECO:0000256" key="1">
    <source>
        <dbReference type="SAM" id="MobiDB-lite"/>
    </source>
</evidence>
<organism evidence="2">
    <name type="scientific">Skeletonema marinoi</name>
    <dbReference type="NCBI Taxonomy" id="267567"/>
    <lineage>
        <taxon>Eukaryota</taxon>
        <taxon>Sar</taxon>
        <taxon>Stramenopiles</taxon>
        <taxon>Ochrophyta</taxon>
        <taxon>Bacillariophyta</taxon>
        <taxon>Coscinodiscophyceae</taxon>
        <taxon>Thalassiosirophycidae</taxon>
        <taxon>Thalassiosirales</taxon>
        <taxon>Skeletonemataceae</taxon>
        <taxon>Skeletonema</taxon>
        <taxon>Skeletonema marinoi-dohrnii complex</taxon>
    </lineage>
</organism>
<dbReference type="Gene3D" id="3.40.50.150">
    <property type="entry name" value="Vaccinia Virus protein VP39"/>
    <property type="match status" value="1"/>
</dbReference>
<accession>A0A7S2PNE0</accession>
<sequence>MILAATKLSSRVVMTEAAEVMDILTENVDQNKVETPTTNSESDSDDDDDKLSNNINGIHGTSSKPVCPEESVSVRRLRWDCLQEDVLAAAANNSSAQENDLKPNSFDTIVGTDVVFSPSLVCPLLETIKLMARKKDVESTKATRIYLCLQVRCADSHSLLFSEAHKYGLEVVDVTGELTSCCPWAVELECLLLKINVKEEPTTHGKKRKKSSKEKKSKKTSSKEKKSKKKDKKSPKRRKRELMLT</sequence>